<dbReference type="InParanoid" id="A0A078ALK6"/>
<reference evidence="1 2" key="1">
    <citation type="submission" date="2014-06" db="EMBL/GenBank/DDBJ databases">
        <authorList>
            <person name="Swart Estienne"/>
        </authorList>
    </citation>
    <scope>NUCLEOTIDE SEQUENCE [LARGE SCALE GENOMIC DNA]</scope>
    <source>
        <strain evidence="1 2">130c</strain>
    </source>
</reference>
<evidence type="ECO:0000313" key="2">
    <source>
        <dbReference type="Proteomes" id="UP000039865"/>
    </source>
</evidence>
<dbReference type="Proteomes" id="UP000039865">
    <property type="component" value="Unassembled WGS sequence"/>
</dbReference>
<sequence length="257" mass="29827">MEEIINEVNYMEQLYQVIGTDSQFLQFIMMPSQQIITSESSIQYMSEKLQIRSKYTMRERLKQVFTGQRKLDFIVENVANSVEYIGLTQNSGRIIVIEPQIMEQISVLEQYVLAHTSNIDLVINKSYQGRNILGRSKQYFKLITKHQLPFLFEHFLQDETDNIKPLANQYKEVEKQAKELVFLHVNEKSLGVGEKIVIHKQCVIGFQESIKFSQSNDNIYNSGNFVLVEGPGLVYIETAIIDDSFIVRNLSKREATR</sequence>
<protein>
    <submittedName>
        <fullName evidence="1">Uncharacterized protein</fullName>
    </submittedName>
</protein>
<dbReference type="SUPFAM" id="SSF51219">
    <property type="entry name" value="TRAP-like"/>
    <property type="match status" value="1"/>
</dbReference>
<dbReference type="InterPro" id="IPR016031">
    <property type="entry name" value="Trp_RNA-bd_attenuator-like_dom"/>
</dbReference>
<gene>
    <name evidence="1" type="primary">Contig10301.g10989</name>
    <name evidence="1" type="ORF">STYLEM_12282</name>
</gene>
<dbReference type="Gene3D" id="3.60.160.10">
    <property type="entry name" value="Mitochondrial biogenesis AIM24"/>
    <property type="match status" value="1"/>
</dbReference>
<name>A0A078ALK6_STYLE</name>
<dbReference type="Pfam" id="PF01987">
    <property type="entry name" value="AIM24"/>
    <property type="match status" value="1"/>
</dbReference>
<dbReference type="AlphaFoldDB" id="A0A078ALK6"/>
<proteinExistence type="predicted"/>
<organism evidence="1 2">
    <name type="scientific">Stylonychia lemnae</name>
    <name type="common">Ciliate</name>
    <dbReference type="NCBI Taxonomy" id="5949"/>
    <lineage>
        <taxon>Eukaryota</taxon>
        <taxon>Sar</taxon>
        <taxon>Alveolata</taxon>
        <taxon>Ciliophora</taxon>
        <taxon>Intramacronucleata</taxon>
        <taxon>Spirotrichea</taxon>
        <taxon>Stichotrichia</taxon>
        <taxon>Sporadotrichida</taxon>
        <taxon>Oxytrichidae</taxon>
        <taxon>Stylonychinae</taxon>
        <taxon>Stylonychia</taxon>
    </lineage>
</organism>
<dbReference type="InterPro" id="IPR036983">
    <property type="entry name" value="AIM24_sf"/>
</dbReference>
<evidence type="ECO:0000313" key="1">
    <source>
        <dbReference type="EMBL" id="CDW83240.1"/>
    </source>
</evidence>
<accession>A0A078ALK6</accession>
<keyword evidence="2" id="KW-1185">Reference proteome</keyword>
<dbReference type="EMBL" id="CCKQ01011672">
    <property type="protein sequence ID" value="CDW83240.1"/>
    <property type="molecule type" value="Genomic_DNA"/>
</dbReference>
<dbReference type="InterPro" id="IPR002838">
    <property type="entry name" value="AIM24"/>
</dbReference>